<keyword evidence="3" id="KW-1185">Reference proteome</keyword>
<dbReference type="EMBL" id="LJIG01022844">
    <property type="protein sequence ID" value="KRT78425.1"/>
    <property type="molecule type" value="Genomic_DNA"/>
</dbReference>
<feature type="non-terminal residue" evidence="2">
    <location>
        <position position="1"/>
    </location>
</feature>
<name>A0A0T6ATN5_9SCAR</name>
<gene>
    <name evidence="2" type="ORF">AMK59_6802</name>
</gene>
<dbReference type="Proteomes" id="UP000051574">
    <property type="component" value="Unassembled WGS sequence"/>
</dbReference>
<dbReference type="AlphaFoldDB" id="A0A0T6ATN5"/>
<feature type="compositionally biased region" description="Polar residues" evidence="1">
    <location>
        <begin position="73"/>
        <end position="82"/>
    </location>
</feature>
<organism evidence="2 3">
    <name type="scientific">Oryctes borbonicus</name>
    <dbReference type="NCBI Taxonomy" id="1629725"/>
    <lineage>
        <taxon>Eukaryota</taxon>
        <taxon>Metazoa</taxon>
        <taxon>Ecdysozoa</taxon>
        <taxon>Arthropoda</taxon>
        <taxon>Hexapoda</taxon>
        <taxon>Insecta</taxon>
        <taxon>Pterygota</taxon>
        <taxon>Neoptera</taxon>
        <taxon>Endopterygota</taxon>
        <taxon>Coleoptera</taxon>
        <taxon>Polyphaga</taxon>
        <taxon>Scarabaeiformia</taxon>
        <taxon>Scarabaeidae</taxon>
        <taxon>Dynastinae</taxon>
        <taxon>Oryctes</taxon>
    </lineage>
</organism>
<comment type="caution">
    <text evidence="2">The sequence shown here is derived from an EMBL/GenBank/DDBJ whole genome shotgun (WGS) entry which is preliminary data.</text>
</comment>
<evidence type="ECO:0000313" key="2">
    <source>
        <dbReference type="EMBL" id="KRT78425.1"/>
    </source>
</evidence>
<evidence type="ECO:0000313" key="3">
    <source>
        <dbReference type="Proteomes" id="UP000051574"/>
    </source>
</evidence>
<protein>
    <submittedName>
        <fullName evidence="2">Uncharacterized protein</fullName>
    </submittedName>
</protein>
<feature type="region of interest" description="Disordered" evidence="1">
    <location>
        <begin position="35"/>
        <end position="87"/>
    </location>
</feature>
<dbReference type="OrthoDB" id="6720823at2759"/>
<evidence type="ECO:0000256" key="1">
    <source>
        <dbReference type="SAM" id="MobiDB-lite"/>
    </source>
</evidence>
<reference evidence="2 3" key="1">
    <citation type="submission" date="2015-09" db="EMBL/GenBank/DDBJ databases">
        <title>Draft genome of the scarab beetle Oryctes borbonicus.</title>
        <authorList>
            <person name="Meyer J.M."/>
            <person name="Markov G.V."/>
            <person name="Baskaran P."/>
            <person name="Herrmann M."/>
            <person name="Sommer R.J."/>
            <person name="Roedelsperger C."/>
        </authorList>
    </citation>
    <scope>NUCLEOTIDE SEQUENCE [LARGE SCALE GENOMIC DNA]</scope>
    <source>
        <strain evidence="2">OB123</strain>
        <tissue evidence="2">Whole animal</tissue>
    </source>
</reference>
<sequence>KMTDDKSQSLRPYNIDVALGNDSLLVALSESTARVEDIGRGSSRKHKRKKRPKTAKANRVTPFVQVMPRGCDSANNKVYSEPNSPPDPLEAWSMKGILTMNKILAWENEQDSM</sequence>
<feature type="compositionally biased region" description="Basic residues" evidence="1">
    <location>
        <begin position="42"/>
        <end position="56"/>
    </location>
</feature>
<accession>A0A0T6ATN5</accession>
<proteinExistence type="predicted"/>